<dbReference type="InterPro" id="IPR016651">
    <property type="entry name" value="LCMT1"/>
</dbReference>
<dbReference type="EMBL" id="WSZM01000015">
    <property type="protein sequence ID" value="KAF4046737.1"/>
    <property type="molecule type" value="Genomic_DNA"/>
</dbReference>
<evidence type="ECO:0000256" key="7">
    <source>
        <dbReference type="ARBA" id="ARBA00032526"/>
    </source>
</evidence>
<evidence type="ECO:0000256" key="4">
    <source>
        <dbReference type="ARBA" id="ARBA00022603"/>
    </source>
</evidence>
<evidence type="ECO:0000256" key="6">
    <source>
        <dbReference type="ARBA" id="ARBA00022691"/>
    </source>
</evidence>
<evidence type="ECO:0000313" key="9">
    <source>
        <dbReference type="EMBL" id="KAF4046737.1"/>
    </source>
</evidence>
<dbReference type="Pfam" id="PF04072">
    <property type="entry name" value="LCM"/>
    <property type="match status" value="1"/>
</dbReference>
<keyword evidence="4" id="KW-0489">Methyltransferase</keyword>
<evidence type="ECO:0000259" key="8">
    <source>
        <dbReference type="PROSITE" id="PS51186"/>
    </source>
</evidence>
<dbReference type="PROSITE" id="PS51186">
    <property type="entry name" value="GNAT"/>
    <property type="match status" value="1"/>
</dbReference>
<evidence type="ECO:0000256" key="2">
    <source>
        <dbReference type="ARBA" id="ARBA00010703"/>
    </source>
</evidence>
<dbReference type="CDD" id="cd04301">
    <property type="entry name" value="NAT_SF"/>
    <property type="match status" value="1"/>
</dbReference>
<accession>A0A833SDV9</accession>
<proteinExistence type="inferred from homology"/>
<dbReference type="InterPro" id="IPR029063">
    <property type="entry name" value="SAM-dependent_MTases_sf"/>
</dbReference>
<organism evidence="9 10">
    <name type="scientific">Phytophthora infestans</name>
    <name type="common">Potato late blight agent</name>
    <name type="synonym">Botrytis infestans</name>
    <dbReference type="NCBI Taxonomy" id="4787"/>
    <lineage>
        <taxon>Eukaryota</taxon>
        <taxon>Sar</taxon>
        <taxon>Stramenopiles</taxon>
        <taxon>Oomycota</taxon>
        <taxon>Peronosporomycetes</taxon>
        <taxon>Peronosporales</taxon>
        <taxon>Peronosporaceae</taxon>
        <taxon>Phytophthora</taxon>
    </lineage>
</organism>
<keyword evidence="5 9" id="KW-0808">Transferase</keyword>
<dbReference type="SUPFAM" id="SSF53335">
    <property type="entry name" value="S-adenosyl-L-methionine-dependent methyltransferases"/>
    <property type="match status" value="1"/>
</dbReference>
<evidence type="ECO:0000313" key="10">
    <source>
        <dbReference type="Proteomes" id="UP000602510"/>
    </source>
</evidence>
<keyword evidence="6" id="KW-0949">S-adenosyl-L-methionine</keyword>
<dbReference type="Proteomes" id="UP000602510">
    <property type="component" value="Unassembled WGS sequence"/>
</dbReference>
<name>A0A833SDV9_PHYIN</name>
<dbReference type="EC" id="2.1.1.233" evidence="3"/>
<dbReference type="InterPro" id="IPR016181">
    <property type="entry name" value="Acyl_CoA_acyltransferase"/>
</dbReference>
<dbReference type="GO" id="GO:0016747">
    <property type="term" value="F:acyltransferase activity, transferring groups other than amino-acyl groups"/>
    <property type="evidence" value="ECO:0007669"/>
    <property type="project" value="InterPro"/>
</dbReference>
<sequence length="552" mass="61349">MASSITSEWRGTSDHNVTETAFDAVKCKLSAVTLGYFQDPFLRFFVEKPTRRIPLIHRGYYLRHVAIARCVELFLSQYATSSQVNIVSLGAGFDTLFFRLLDQRQFSSTLSFTEVDCDAIVDAKTKLLNDEHVRAGLFPKDVDNLNVAAPADGPVAWQGHVPSASYSLIACDLGDIQRLNSTLDAAGVDRSLPTLILAECVLSYLAPTKGTMLLRWLAETFSSGSIALYDPIGLDATEDNSQATESPNSKIKTEADAFDSTLQRYFAVKGCTLRGARGYRTAADHARRFLALGHWQNCRILDMNGVFKACTTAEEKRRLASLEPFDEFADWMLCNAHYAIYLADNQDQDWTAGFVTQAHHHRHLLTGRCAPQVREQEPAIIRSFQHEDLAAVRSLFESTHLEFAKGSRAVRQFVANRLRGDMSDVHHAFQTPKGTEILTSGFWVAEVDGEVVGCIGVKPLDTASTTQEDQHVAELCRLSVASTVRRRGLASALVRAVETFTASCGAFNEIRLETIGAMEGAQQLYRSLGYVEQVESEKQHSSFKLVRFQKRL</sequence>
<dbReference type="InterPro" id="IPR000182">
    <property type="entry name" value="GNAT_dom"/>
</dbReference>
<dbReference type="SUPFAM" id="SSF55729">
    <property type="entry name" value="Acyl-CoA N-acyltransferases (Nat)"/>
    <property type="match status" value="1"/>
</dbReference>
<gene>
    <name evidence="9" type="ORF">GN244_ATG01128</name>
</gene>
<dbReference type="Gene3D" id="3.40.50.150">
    <property type="entry name" value="Vaccinia Virus protein VP39"/>
    <property type="match status" value="1"/>
</dbReference>
<evidence type="ECO:0000256" key="3">
    <source>
        <dbReference type="ARBA" id="ARBA00012834"/>
    </source>
</evidence>
<feature type="domain" description="N-acetyltransferase" evidence="8">
    <location>
        <begin position="379"/>
        <end position="552"/>
    </location>
</feature>
<dbReference type="Pfam" id="PF00583">
    <property type="entry name" value="Acetyltransf_1"/>
    <property type="match status" value="1"/>
</dbReference>
<dbReference type="Gene3D" id="3.40.630.30">
    <property type="match status" value="1"/>
</dbReference>
<dbReference type="GO" id="GO:0032259">
    <property type="term" value="P:methylation"/>
    <property type="evidence" value="ECO:0007669"/>
    <property type="project" value="UniProtKB-KW"/>
</dbReference>
<dbReference type="PANTHER" id="PTHR13600:SF21">
    <property type="entry name" value="LEUCINE CARBOXYL METHYLTRANSFERASE 1"/>
    <property type="match status" value="1"/>
</dbReference>
<dbReference type="InterPro" id="IPR007213">
    <property type="entry name" value="Ppm1/Ppm2/Tcmp"/>
</dbReference>
<dbReference type="GO" id="GO:0018423">
    <property type="term" value="F:protein C-terminal leucine carboxyl O-methyltransferase activity"/>
    <property type="evidence" value="ECO:0007669"/>
    <property type="project" value="UniProtKB-EC"/>
</dbReference>
<reference evidence="9" key="1">
    <citation type="submission" date="2020-04" db="EMBL/GenBank/DDBJ databases">
        <title>Hybrid Assembly of Korean Phytophthora infestans isolates.</title>
        <authorList>
            <person name="Prokchorchik M."/>
            <person name="Lee Y."/>
            <person name="Seo J."/>
            <person name="Cho J.-H."/>
            <person name="Park Y.-E."/>
            <person name="Jang D.-C."/>
            <person name="Im J.-S."/>
            <person name="Choi J.-G."/>
            <person name="Park H.-J."/>
            <person name="Lee G.-B."/>
            <person name="Lee Y.-G."/>
            <person name="Hong S.-Y."/>
            <person name="Cho K."/>
            <person name="Sohn K.H."/>
        </authorList>
    </citation>
    <scope>NUCLEOTIDE SEQUENCE</scope>
    <source>
        <strain evidence="9">KR_1_A1</strain>
    </source>
</reference>
<dbReference type="PANTHER" id="PTHR13600">
    <property type="entry name" value="LEUCINE CARBOXYL METHYLTRANSFERASE"/>
    <property type="match status" value="1"/>
</dbReference>
<comment type="catalytic activity">
    <reaction evidence="1">
        <text>[phosphatase 2A protein]-C-terminal L-leucine + S-adenosyl-L-methionine = [phosphatase 2A protein]-C-terminal L-leucine methyl ester + S-adenosyl-L-homocysteine</text>
        <dbReference type="Rhea" id="RHEA:48544"/>
        <dbReference type="Rhea" id="RHEA-COMP:12134"/>
        <dbReference type="Rhea" id="RHEA-COMP:12135"/>
        <dbReference type="ChEBI" id="CHEBI:57856"/>
        <dbReference type="ChEBI" id="CHEBI:59789"/>
        <dbReference type="ChEBI" id="CHEBI:90516"/>
        <dbReference type="ChEBI" id="CHEBI:90517"/>
        <dbReference type="EC" id="2.1.1.233"/>
    </reaction>
</comment>
<dbReference type="AlphaFoldDB" id="A0A833SDV9"/>
<evidence type="ECO:0000256" key="5">
    <source>
        <dbReference type="ARBA" id="ARBA00022679"/>
    </source>
</evidence>
<evidence type="ECO:0000256" key="1">
    <source>
        <dbReference type="ARBA" id="ARBA00000724"/>
    </source>
</evidence>
<protein>
    <recommendedName>
        <fullName evidence="3">[phosphatase 2A protein]-leucine-carboxy methyltransferase</fullName>
        <ecNumber evidence="3">2.1.1.233</ecNumber>
    </recommendedName>
    <alternativeName>
        <fullName evidence="7">[Phosphatase 2A protein]-leucine-carboxy methyltransferase 1</fullName>
    </alternativeName>
</protein>
<comment type="caution">
    <text evidence="9">The sequence shown here is derived from an EMBL/GenBank/DDBJ whole genome shotgun (WGS) entry which is preliminary data.</text>
</comment>
<keyword evidence="10" id="KW-1185">Reference proteome</keyword>
<comment type="similarity">
    <text evidence="2">Belongs to the methyltransferase superfamily. LCMT family.</text>
</comment>